<evidence type="ECO:0000256" key="7">
    <source>
        <dbReference type="SAM" id="MobiDB-lite"/>
    </source>
</evidence>
<reference evidence="9" key="1">
    <citation type="submission" date="2020-01" db="EMBL/GenBank/DDBJ databases">
        <authorList>
            <consortium name="DOE Joint Genome Institute"/>
            <person name="Haridas S."/>
            <person name="Albert R."/>
            <person name="Binder M."/>
            <person name="Bloem J."/>
            <person name="Labutti K."/>
            <person name="Salamov A."/>
            <person name="Andreopoulos B."/>
            <person name="Baker S.E."/>
            <person name="Barry K."/>
            <person name="Bills G."/>
            <person name="Bluhm B.H."/>
            <person name="Cannon C."/>
            <person name="Castanera R."/>
            <person name="Culley D.E."/>
            <person name="Daum C."/>
            <person name="Ezra D."/>
            <person name="Gonzalez J.B."/>
            <person name="Henrissat B."/>
            <person name="Kuo A."/>
            <person name="Liang C."/>
            <person name="Lipzen A."/>
            <person name="Lutzoni F."/>
            <person name="Magnuson J."/>
            <person name="Mondo S."/>
            <person name="Nolan M."/>
            <person name="Ohm R."/>
            <person name="Pangilinan J."/>
            <person name="Park H.-J."/>
            <person name="Ramirez L."/>
            <person name="Alfaro M."/>
            <person name="Sun H."/>
            <person name="Tritt A."/>
            <person name="Yoshinaga Y."/>
            <person name="Zwiers L.-H."/>
            <person name="Turgeon B.G."/>
            <person name="Goodwin S.B."/>
            <person name="Spatafora J.W."/>
            <person name="Crous P.W."/>
            <person name="Grigoriev I.V."/>
        </authorList>
    </citation>
    <scope>NUCLEOTIDE SEQUENCE</scope>
    <source>
        <strain evidence="9">IPT5</strain>
    </source>
</reference>
<dbReference type="CDD" id="cd00067">
    <property type="entry name" value="GAL4"/>
    <property type="match status" value="1"/>
</dbReference>
<keyword evidence="10" id="KW-1185">Reference proteome</keyword>
<dbReference type="PANTHER" id="PTHR31944:SF131">
    <property type="entry name" value="HEME-RESPONSIVE ZINC FINGER TRANSCRIPTION FACTOR HAP1"/>
    <property type="match status" value="1"/>
</dbReference>
<feature type="region of interest" description="Disordered" evidence="7">
    <location>
        <begin position="66"/>
        <end position="97"/>
    </location>
</feature>
<dbReference type="Pfam" id="PF00172">
    <property type="entry name" value="Zn_clus"/>
    <property type="match status" value="1"/>
</dbReference>
<dbReference type="PANTHER" id="PTHR31944">
    <property type="entry name" value="HEME-RESPONSIVE ZINC FINGER TRANSCRIPTION FACTOR HAP1"/>
    <property type="match status" value="1"/>
</dbReference>
<protein>
    <recommendedName>
        <fullName evidence="8">Zn(2)-C6 fungal-type domain-containing protein</fullName>
    </recommendedName>
</protein>
<evidence type="ECO:0000256" key="6">
    <source>
        <dbReference type="ARBA" id="ARBA00023242"/>
    </source>
</evidence>
<dbReference type="PROSITE" id="PS00463">
    <property type="entry name" value="ZN2_CY6_FUNGAL_1"/>
    <property type="match status" value="1"/>
</dbReference>
<evidence type="ECO:0000259" key="8">
    <source>
        <dbReference type="PROSITE" id="PS50048"/>
    </source>
</evidence>
<evidence type="ECO:0000256" key="5">
    <source>
        <dbReference type="ARBA" id="ARBA00023163"/>
    </source>
</evidence>
<feature type="domain" description="Zn(2)-C6 fungal-type" evidence="8">
    <location>
        <begin position="27"/>
        <end position="57"/>
    </location>
</feature>
<evidence type="ECO:0000256" key="4">
    <source>
        <dbReference type="ARBA" id="ARBA00023125"/>
    </source>
</evidence>
<dbReference type="SUPFAM" id="SSF57701">
    <property type="entry name" value="Zn2/Cys6 DNA-binding domain"/>
    <property type="match status" value="1"/>
</dbReference>
<sequence>MTEKPTLQIADTDGDGPVKRRRRPALSCVECRVRKVKCDRAKPCTPCTRVRAGTCTYRPFRQGIRLQDSGTPDVPVHPAERLPSSVSPASGAGPSATINDLTQRIKTLERELAVTRLGNQNPNDTSESLKTSAGQFLKSKFYGNSHWMNAMEPYDALSSTDTTINTGTNRKEVDQSSELYISVSGIKRMARIIKTSRMLQPSLLPEVIECIPSRKVCDQLVDGYLRNFEGMFRVLHVPSFRQEYEAYWNSNAPAKPFMTIKILLVCAIGVPFCTSTSQAKLRGPAAKWIQAAADWQNGPHLKSRLNMAGLQIQILTILARQVCAVDGDHVWISAGSLLRTAMTLGLHRDPSNFNKISRFHAEMRRRLWATVLEITVQCSLDMGVPPMISPEDYDTETPANVNDVDIEEGNNNSHMVQLTTNFTDTSVQIASLRTLSIRLEIVRLINKLQFELSYNDVLRLSSELTTTSREQITFLKGALAAGHTITTFQIKLLDSLTRRFILCLHRPFFAKALEDPQYYYSRKICLENSLAIFAPATSLQPDEEDDWTRLSSTCVGFFKSILLYALSTVYFELQAQIKEHQEDESIFTPLKNKSSTTNSRTTPSHLQALLNALQSAHKTAISRLRNGETNAKGAVFLGCALARIDALLSGNDPDLAVLEAAREAIVQTTQILKDVYKEEHGMDIDLNPKSGPFAGKSHTRGEGADDVTGKYLRTGTGAGDGDELSVENMMLDRGLGEPNALRALDEWNAGVDTDFDVNAYFMGESMNKDFDYHFGRSPDWFYDLSGWAGGDEFGPGFDGL</sequence>
<dbReference type="SMART" id="SM00906">
    <property type="entry name" value="Fungal_trans"/>
    <property type="match status" value="1"/>
</dbReference>
<dbReference type="InterPro" id="IPR007219">
    <property type="entry name" value="XnlR_reg_dom"/>
</dbReference>
<dbReference type="EMBL" id="MU006293">
    <property type="protein sequence ID" value="KAF2854033.1"/>
    <property type="molecule type" value="Genomic_DNA"/>
</dbReference>
<dbReference type="Proteomes" id="UP000799423">
    <property type="component" value="Unassembled WGS sequence"/>
</dbReference>
<feature type="region of interest" description="Disordered" evidence="7">
    <location>
        <begin position="1"/>
        <end position="21"/>
    </location>
</feature>
<keyword evidence="3" id="KW-0805">Transcription regulation</keyword>
<evidence type="ECO:0000256" key="3">
    <source>
        <dbReference type="ARBA" id="ARBA00023015"/>
    </source>
</evidence>
<feature type="compositionally biased region" description="Low complexity" evidence="7">
    <location>
        <begin position="83"/>
        <end position="96"/>
    </location>
</feature>
<evidence type="ECO:0000256" key="1">
    <source>
        <dbReference type="ARBA" id="ARBA00022723"/>
    </source>
</evidence>
<gene>
    <name evidence="9" type="ORF">T440DRAFT_465056</name>
</gene>
<proteinExistence type="predicted"/>
<dbReference type="InterPro" id="IPR036864">
    <property type="entry name" value="Zn2-C6_fun-type_DNA-bd_sf"/>
</dbReference>
<dbReference type="InterPro" id="IPR001138">
    <property type="entry name" value="Zn2Cys6_DnaBD"/>
</dbReference>
<evidence type="ECO:0000313" key="10">
    <source>
        <dbReference type="Proteomes" id="UP000799423"/>
    </source>
</evidence>
<dbReference type="InterPro" id="IPR051430">
    <property type="entry name" value="Fungal_TF_Env_Response"/>
</dbReference>
<dbReference type="AlphaFoldDB" id="A0A6A7BFA3"/>
<dbReference type="CDD" id="cd12148">
    <property type="entry name" value="fungal_TF_MHR"/>
    <property type="match status" value="1"/>
</dbReference>
<dbReference type="OrthoDB" id="4337792at2759"/>
<accession>A0A6A7BFA3</accession>
<keyword evidence="5" id="KW-0804">Transcription</keyword>
<feature type="region of interest" description="Disordered" evidence="7">
    <location>
        <begin position="686"/>
        <end position="709"/>
    </location>
</feature>
<evidence type="ECO:0000256" key="2">
    <source>
        <dbReference type="ARBA" id="ARBA00022833"/>
    </source>
</evidence>
<name>A0A6A7BFA3_9PLEO</name>
<dbReference type="Gene3D" id="4.10.240.10">
    <property type="entry name" value="Zn(2)-C6 fungal-type DNA-binding domain"/>
    <property type="match status" value="1"/>
</dbReference>
<dbReference type="Pfam" id="PF04082">
    <property type="entry name" value="Fungal_trans"/>
    <property type="match status" value="1"/>
</dbReference>
<dbReference type="GO" id="GO:0001228">
    <property type="term" value="F:DNA-binding transcription activator activity, RNA polymerase II-specific"/>
    <property type="evidence" value="ECO:0007669"/>
    <property type="project" value="TreeGrafter"/>
</dbReference>
<keyword evidence="4" id="KW-0238">DNA-binding</keyword>
<dbReference type="SMART" id="SM00066">
    <property type="entry name" value="GAL4"/>
    <property type="match status" value="1"/>
</dbReference>
<dbReference type="GO" id="GO:0000978">
    <property type="term" value="F:RNA polymerase II cis-regulatory region sequence-specific DNA binding"/>
    <property type="evidence" value="ECO:0007669"/>
    <property type="project" value="TreeGrafter"/>
</dbReference>
<organism evidence="9 10">
    <name type="scientific">Plenodomus tracheiphilus IPT5</name>
    <dbReference type="NCBI Taxonomy" id="1408161"/>
    <lineage>
        <taxon>Eukaryota</taxon>
        <taxon>Fungi</taxon>
        <taxon>Dikarya</taxon>
        <taxon>Ascomycota</taxon>
        <taxon>Pezizomycotina</taxon>
        <taxon>Dothideomycetes</taxon>
        <taxon>Pleosporomycetidae</taxon>
        <taxon>Pleosporales</taxon>
        <taxon>Pleosporineae</taxon>
        <taxon>Leptosphaeriaceae</taxon>
        <taxon>Plenodomus</taxon>
    </lineage>
</organism>
<dbReference type="GO" id="GO:0006351">
    <property type="term" value="P:DNA-templated transcription"/>
    <property type="evidence" value="ECO:0007669"/>
    <property type="project" value="InterPro"/>
</dbReference>
<evidence type="ECO:0000313" key="9">
    <source>
        <dbReference type="EMBL" id="KAF2854033.1"/>
    </source>
</evidence>
<keyword evidence="1" id="KW-0479">Metal-binding</keyword>
<dbReference type="GO" id="GO:0005634">
    <property type="term" value="C:nucleus"/>
    <property type="evidence" value="ECO:0007669"/>
    <property type="project" value="TreeGrafter"/>
</dbReference>
<keyword evidence="2" id="KW-0862">Zinc</keyword>
<dbReference type="GO" id="GO:0008270">
    <property type="term" value="F:zinc ion binding"/>
    <property type="evidence" value="ECO:0007669"/>
    <property type="project" value="InterPro"/>
</dbReference>
<dbReference type="PROSITE" id="PS50048">
    <property type="entry name" value="ZN2_CY6_FUNGAL_2"/>
    <property type="match status" value="1"/>
</dbReference>
<keyword evidence="6" id="KW-0539">Nucleus</keyword>